<evidence type="ECO:0000313" key="2">
    <source>
        <dbReference type="EMBL" id="KAJ9609923.1"/>
    </source>
</evidence>
<comment type="caution">
    <text evidence="2">The sequence shown here is derived from an EMBL/GenBank/DDBJ whole genome shotgun (WGS) entry which is preliminary data.</text>
</comment>
<dbReference type="InterPro" id="IPR010730">
    <property type="entry name" value="HET"/>
</dbReference>
<dbReference type="InterPro" id="IPR052895">
    <property type="entry name" value="HetReg/Transcr_Mod"/>
</dbReference>
<dbReference type="AlphaFoldDB" id="A0AA38XAP5"/>
<dbReference type="Pfam" id="PF26639">
    <property type="entry name" value="Het-6_barrel"/>
    <property type="match status" value="1"/>
</dbReference>
<dbReference type="PANTHER" id="PTHR24148:SF64">
    <property type="entry name" value="HETEROKARYON INCOMPATIBILITY DOMAIN-CONTAINING PROTEIN"/>
    <property type="match status" value="1"/>
</dbReference>
<keyword evidence="3" id="KW-1185">Reference proteome</keyword>
<reference evidence="2" key="1">
    <citation type="submission" date="2022-10" db="EMBL/GenBank/DDBJ databases">
        <title>Culturing micro-colonial fungi from biological soil crusts in the Mojave desert and describing Neophaeococcomyces mojavensis, and introducing the new genera and species Taxawa tesnikishii.</title>
        <authorList>
            <person name="Kurbessoian T."/>
            <person name="Stajich J.E."/>
        </authorList>
    </citation>
    <scope>NUCLEOTIDE SEQUENCE</scope>
    <source>
        <strain evidence="2">TK_41</strain>
    </source>
</reference>
<protein>
    <recommendedName>
        <fullName evidence="1">Heterokaryon incompatibility domain-containing protein</fullName>
    </recommendedName>
</protein>
<gene>
    <name evidence="2" type="ORF">H2200_006252</name>
</gene>
<dbReference type="Pfam" id="PF06985">
    <property type="entry name" value="HET"/>
    <property type="match status" value="1"/>
</dbReference>
<evidence type="ECO:0000313" key="3">
    <source>
        <dbReference type="Proteomes" id="UP001172673"/>
    </source>
</evidence>
<sequence length="658" mass="74385">MSDLPDYSYQTLLPHDDTRVIRLLPSQNAEDDVVLKIEHVGIGDEAHAPTIPYKALSYVCGDDDPPRFVQISNGTKLRVRPNLLDALRLLRSTTEESVFWVDQVSVHQQNLEERAIQVRNFGRIFGRAESVSVVLRESDPPFAMTAFSFIITLVENIGKSGLLDNMDQNAGRFLDVLLDLPLAGDPRWQAVISFLQNEWFFRAWTLQEVAVAKKATFMCGKHSLSLEAFMLVASMWTTFPESQHTKNYRLRDAALVFRRISYLRMVAYPSKGRTEIVPYAAEIGSLLNILRDLRSLRCRDPRDKIWSIVSIANDYDECALTVDYKSSWQSVYIKVCHWLRDRHQSLGFLQLVEIRARNMRGDIDQNRPVGLPSWVPAFHVEPQFLNMLYQPRVTVRPEGLKIYNASGSSRIGSQGQNASDPALRCEGLRIGVITVLSNPAGNLMNDNRGIGVRVLHGGEWHELARSVCGRGGIYYPTGESADVAYKRLRVNDVFPSFKRRSRTQLPVDLPEPADFAFVAVSPNSGDNYIDGDVNDIGRSILCATTRRRMFVTDTGYMGLTHRSNRIGDEIWVLMGADMPVTLHPVSLETGLQSATSSILTECRKFEFRGESYCHGIMDGEALVHARRDQDPSCSEDIRWLDELGKEPWPFITEEITLV</sequence>
<dbReference type="EMBL" id="JAPDRK010000008">
    <property type="protein sequence ID" value="KAJ9609923.1"/>
    <property type="molecule type" value="Genomic_DNA"/>
</dbReference>
<organism evidence="2 3">
    <name type="scientific">Cladophialophora chaetospira</name>
    <dbReference type="NCBI Taxonomy" id="386627"/>
    <lineage>
        <taxon>Eukaryota</taxon>
        <taxon>Fungi</taxon>
        <taxon>Dikarya</taxon>
        <taxon>Ascomycota</taxon>
        <taxon>Pezizomycotina</taxon>
        <taxon>Eurotiomycetes</taxon>
        <taxon>Chaetothyriomycetidae</taxon>
        <taxon>Chaetothyriales</taxon>
        <taxon>Herpotrichiellaceae</taxon>
        <taxon>Cladophialophora</taxon>
    </lineage>
</organism>
<evidence type="ECO:0000259" key="1">
    <source>
        <dbReference type="Pfam" id="PF06985"/>
    </source>
</evidence>
<name>A0AA38XAP5_9EURO</name>
<feature type="domain" description="Heterokaryon incompatibility" evidence="1">
    <location>
        <begin position="53"/>
        <end position="208"/>
    </location>
</feature>
<accession>A0AA38XAP5</accession>
<proteinExistence type="predicted"/>
<dbReference type="Proteomes" id="UP001172673">
    <property type="component" value="Unassembled WGS sequence"/>
</dbReference>
<dbReference type="PANTHER" id="PTHR24148">
    <property type="entry name" value="ANKYRIN REPEAT DOMAIN-CONTAINING PROTEIN 39 HOMOLOG-RELATED"/>
    <property type="match status" value="1"/>
</dbReference>